<protein>
    <recommendedName>
        <fullName evidence="6">Tetraspanin</fullName>
    </recommendedName>
</protein>
<dbReference type="SUPFAM" id="SSF48652">
    <property type="entry name" value="Tetraspanin"/>
    <property type="match status" value="1"/>
</dbReference>
<keyword evidence="5 6" id="KW-0472">Membrane</keyword>
<feature type="transmembrane region" description="Helical" evidence="6">
    <location>
        <begin position="20"/>
        <end position="45"/>
    </location>
</feature>
<dbReference type="InterPro" id="IPR018499">
    <property type="entry name" value="Tetraspanin/Peripherin"/>
</dbReference>
<dbReference type="PANTHER" id="PTHR19282:SF478">
    <property type="entry name" value="TETRASPANIN"/>
    <property type="match status" value="1"/>
</dbReference>
<evidence type="ECO:0000256" key="5">
    <source>
        <dbReference type="ARBA" id="ARBA00023136"/>
    </source>
</evidence>
<evidence type="ECO:0000256" key="2">
    <source>
        <dbReference type="ARBA" id="ARBA00006840"/>
    </source>
</evidence>
<dbReference type="InterPro" id="IPR000301">
    <property type="entry name" value="Tetraspanin_animals"/>
</dbReference>
<evidence type="ECO:0000256" key="3">
    <source>
        <dbReference type="ARBA" id="ARBA00022692"/>
    </source>
</evidence>
<feature type="transmembrane region" description="Helical" evidence="6">
    <location>
        <begin position="57"/>
        <end position="78"/>
    </location>
</feature>
<feature type="transmembrane region" description="Helical" evidence="6">
    <location>
        <begin position="213"/>
        <end position="241"/>
    </location>
</feature>
<dbReference type="Pfam" id="PF00335">
    <property type="entry name" value="Tetraspanin"/>
    <property type="match status" value="1"/>
</dbReference>
<sequence length="255" mass="28647">MGGRTGFTCVRHSLCVLNTFMWIVGCSMLGAGIWLRLAYGGYASLLHQYSVISADSLCLAAGIITFVLAFCGCCGAWFQSRCMLITYFILVVLVFTLQLVAGTLAFAFRGEVSATLIKELQDGIRRSFNETSDNAVAITWNHLQSQFHCCGVEGPNDWFKIAAWPQEDWVPHACCYSKFTSDQDCGRTNEPDHWYQVGCYVQVKMWFIERLHVVGVIGMVLAFVQLFGMIASLLLFCTLGYKRRSHTYKSYHSDT</sequence>
<keyword evidence="3 6" id="KW-0812">Transmembrane</keyword>
<evidence type="ECO:0000256" key="1">
    <source>
        <dbReference type="ARBA" id="ARBA00004141"/>
    </source>
</evidence>
<dbReference type="EMBL" id="GDRN01082066">
    <property type="protein sequence ID" value="JAI61911.1"/>
    <property type="molecule type" value="Transcribed_RNA"/>
</dbReference>
<dbReference type="Gene3D" id="1.10.1450.10">
    <property type="entry name" value="Tetraspanin"/>
    <property type="match status" value="1"/>
</dbReference>
<dbReference type="AlphaFoldDB" id="A0A0P4WC72"/>
<reference evidence="7" key="1">
    <citation type="submission" date="2015-09" db="EMBL/GenBank/DDBJ databases">
        <title>Scylla olivacea transcriptome.</title>
        <authorList>
            <person name="Ikhwanuddin M."/>
        </authorList>
    </citation>
    <scope>NUCLEOTIDE SEQUENCE</scope>
</reference>
<dbReference type="PANTHER" id="PTHR19282">
    <property type="entry name" value="TETRASPANIN"/>
    <property type="match status" value="1"/>
</dbReference>
<evidence type="ECO:0000256" key="4">
    <source>
        <dbReference type="ARBA" id="ARBA00022989"/>
    </source>
</evidence>
<comment type="subcellular location">
    <subcellularLocation>
        <location evidence="1 6">Membrane</location>
        <topology evidence="1 6">Multi-pass membrane protein</topology>
    </subcellularLocation>
</comment>
<dbReference type="GO" id="GO:0005886">
    <property type="term" value="C:plasma membrane"/>
    <property type="evidence" value="ECO:0007669"/>
    <property type="project" value="TreeGrafter"/>
</dbReference>
<dbReference type="PRINTS" id="PR00259">
    <property type="entry name" value="TMFOUR"/>
</dbReference>
<proteinExistence type="inferred from homology"/>
<accession>A0A0P4WC72</accession>
<dbReference type="InterPro" id="IPR008952">
    <property type="entry name" value="Tetraspanin_EC2_sf"/>
</dbReference>
<comment type="similarity">
    <text evidence="2 6">Belongs to the tetraspanin (TM4SF) family.</text>
</comment>
<dbReference type="PROSITE" id="PS51257">
    <property type="entry name" value="PROKAR_LIPOPROTEIN"/>
    <property type="match status" value="1"/>
</dbReference>
<name>A0A0P4WC72_SCYOL</name>
<organism evidence="7">
    <name type="scientific">Scylla olivacea</name>
    <name type="common">Orange mud crab</name>
    <name type="synonym">Cancer olivacea</name>
    <dbReference type="NCBI Taxonomy" id="85551"/>
    <lineage>
        <taxon>Eukaryota</taxon>
        <taxon>Metazoa</taxon>
        <taxon>Ecdysozoa</taxon>
        <taxon>Arthropoda</taxon>
        <taxon>Crustacea</taxon>
        <taxon>Multicrustacea</taxon>
        <taxon>Malacostraca</taxon>
        <taxon>Eumalacostraca</taxon>
        <taxon>Eucarida</taxon>
        <taxon>Decapoda</taxon>
        <taxon>Pleocyemata</taxon>
        <taxon>Brachyura</taxon>
        <taxon>Eubrachyura</taxon>
        <taxon>Portunoidea</taxon>
        <taxon>Portunidae</taxon>
        <taxon>Portuninae</taxon>
        <taxon>Scylla</taxon>
    </lineage>
</organism>
<keyword evidence="4 6" id="KW-1133">Transmembrane helix</keyword>
<feature type="transmembrane region" description="Helical" evidence="6">
    <location>
        <begin position="84"/>
        <end position="108"/>
    </location>
</feature>
<evidence type="ECO:0000256" key="6">
    <source>
        <dbReference type="RuleBase" id="RU361218"/>
    </source>
</evidence>
<evidence type="ECO:0000313" key="7">
    <source>
        <dbReference type="EMBL" id="JAI61911.1"/>
    </source>
</evidence>
<dbReference type="PIRSF" id="PIRSF002419">
    <property type="entry name" value="Tetraspanin"/>
    <property type="match status" value="1"/>
</dbReference>